<dbReference type="EMBL" id="SRYJ01000009">
    <property type="protein sequence ID" value="TGY71782.1"/>
    <property type="molecule type" value="Genomic_DNA"/>
</dbReference>
<dbReference type="Proteomes" id="UP000310760">
    <property type="component" value="Unassembled WGS sequence"/>
</dbReference>
<gene>
    <name evidence="1" type="ORF">E5339_05640</name>
</gene>
<dbReference type="AlphaFoldDB" id="A0A4S2FRM6"/>
<dbReference type="RefSeq" id="WP_025017504.1">
    <property type="nucleotide sequence ID" value="NZ_CAONYA010000056.1"/>
</dbReference>
<proteinExistence type="predicted"/>
<name>A0A4S2FRM6_9BACT</name>
<accession>A0A4S2FRM6</accession>
<evidence type="ECO:0000313" key="2">
    <source>
        <dbReference type="Proteomes" id="UP000310760"/>
    </source>
</evidence>
<protein>
    <submittedName>
        <fullName evidence="1">Uncharacterized protein</fullName>
    </submittedName>
</protein>
<dbReference type="PROSITE" id="PS51257">
    <property type="entry name" value="PROKAR_LIPOPROTEIN"/>
    <property type="match status" value="1"/>
</dbReference>
<reference evidence="1 2" key="1">
    <citation type="submission" date="2019-04" db="EMBL/GenBank/DDBJ databases">
        <title>Microbes associate with the intestines of laboratory mice.</title>
        <authorList>
            <person name="Navarre W."/>
            <person name="Wong E."/>
            <person name="Huang K."/>
            <person name="Tropini C."/>
            <person name="Ng K."/>
            <person name="Yu B."/>
        </authorList>
    </citation>
    <scope>NUCLEOTIDE SEQUENCE [LARGE SCALE GENOMIC DNA]</scope>
    <source>
        <strain evidence="1 2">NM22_B1</strain>
    </source>
</reference>
<evidence type="ECO:0000313" key="1">
    <source>
        <dbReference type="EMBL" id="TGY71782.1"/>
    </source>
</evidence>
<sequence>MRKTILIIALNIAAFVLASCSDNLENLIKDDVIVLDEQFLNGYVYPLSNTYQAMYSATRSEEISFETDWENRSFVYTYSGAKVDLPWASVTDSNLPLDIAMDVKKKDGWQMLLHTFANAPSANKDKNYMILYNIRTGVLKVFYYLESIPQFNNTGIWELSFTNSHQMFNAMRDFTFPVGMENNTHWGGTNFVTNKTKGFLRGWNCFQTVLTYDPNENTNNRYLEIVTHNLNSADVDLFGDFQGYSTGTIITHGNRGVLQNINPKLSTLVGKEAERWIVDNMGMVKGQTLKSALLAGGASAIVKKGLHKLFSNFTATLKKPTETISDLQFTTKTTGNINGDFTFNSSSPVMGLRALFSEDMIGGKLGTWNLAAVPHIYIDPRAGLVNEGHTWADDASYRFFGSCTYDYNVVINPRLTPYIIQKSISHELVSENYVDFPYQTFDCGNLGSIDPIDGWFKIYKDKPNKFQSKVGVHGLKQKYGKLPPAICIDDERIDQGRKFSLKEANLRITVQLITEIEGQRDTTISTRTYIPKIEWEPTYYSSFKGYDFSQFEWYSCPPEIYQYEDN</sequence>
<organism evidence="1 2">
    <name type="scientific">Phocaeicola sartorii</name>
    <dbReference type="NCBI Taxonomy" id="671267"/>
    <lineage>
        <taxon>Bacteria</taxon>
        <taxon>Pseudomonadati</taxon>
        <taxon>Bacteroidota</taxon>
        <taxon>Bacteroidia</taxon>
        <taxon>Bacteroidales</taxon>
        <taxon>Bacteroidaceae</taxon>
        <taxon>Phocaeicola</taxon>
    </lineage>
</organism>
<comment type="caution">
    <text evidence="1">The sequence shown here is derived from an EMBL/GenBank/DDBJ whole genome shotgun (WGS) entry which is preliminary data.</text>
</comment>